<protein>
    <recommendedName>
        <fullName evidence="4">Large ribosomal subunit protein bL17</fullName>
    </recommendedName>
</protein>
<dbReference type="PANTHER" id="PTHR14413:SF16">
    <property type="entry name" value="LARGE RIBOSOMAL SUBUNIT PROTEIN BL17M"/>
    <property type="match status" value="1"/>
</dbReference>
<gene>
    <name evidence="4" type="primary">rplQ</name>
    <name evidence="6" type="ORF">A2744_03405</name>
</gene>
<dbReference type="GO" id="GO:0003735">
    <property type="term" value="F:structural constituent of ribosome"/>
    <property type="evidence" value="ECO:0007669"/>
    <property type="project" value="InterPro"/>
</dbReference>
<evidence type="ECO:0000256" key="5">
    <source>
        <dbReference type="RuleBase" id="RU000660"/>
    </source>
</evidence>
<comment type="similarity">
    <text evidence="1 4 5">Belongs to the bacterial ribosomal protein bL17 family.</text>
</comment>
<evidence type="ECO:0000256" key="4">
    <source>
        <dbReference type="HAMAP-Rule" id="MF_01368"/>
    </source>
</evidence>
<dbReference type="Proteomes" id="UP000178240">
    <property type="component" value="Unassembled WGS sequence"/>
</dbReference>
<dbReference type="SUPFAM" id="SSF64263">
    <property type="entry name" value="Prokaryotic ribosomal protein L17"/>
    <property type="match status" value="1"/>
</dbReference>
<dbReference type="Gene3D" id="3.90.1030.10">
    <property type="entry name" value="Ribosomal protein L17"/>
    <property type="match status" value="1"/>
</dbReference>
<accession>A0A1G1Y2E3</accession>
<evidence type="ECO:0000256" key="1">
    <source>
        <dbReference type="ARBA" id="ARBA00008777"/>
    </source>
</evidence>
<dbReference type="NCBIfam" id="TIGR00059">
    <property type="entry name" value="L17"/>
    <property type="match status" value="1"/>
</dbReference>
<dbReference type="PANTHER" id="PTHR14413">
    <property type="entry name" value="RIBOSOMAL PROTEIN L17"/>
    <property type="match status" value="1"/>
</dbReference>
<evidence type="ECO:0000256" key="3">
    <source>
        <dbReference type="ARBA" id="ARBA00023274"/>
    </source>
</evidence>
<dbReference type="HAMAP" id="MF_01368">
    <property type="entry name" value="Ribosomal_bL17"/>
    <property type="match status" value="1"/>
</dbReference>
<dbReference type="STRING" id="1797535.A2744_03405"/>
<dbReference type="GO" id="GO:0006412">
    <property type="term" value="P:translation"/>
    <property type="evidence" value="ECO:0007669"/>
    <property type="project" value="UniProtKB-UniRule"/>
</dbReference>
<dbReference type="InterPro" id="IPR036373">
    <property type="entry name" value="Ribosomal_bL17_sf"/>
</dbReference>
<keyword evidence="2 4" id="KW-0689">Ribosomal protein</keyword>
<dbReference type="EMBL" id="MHIE01000003">
    <property type="protein sequence ID" value="OGY46468.1"/>
    <property type="molecule type" value="Genomic_DNA"/>
</dbReference>
<keyword evidence="3 4" id="KW-0687">Ribonucleoprotein</keyword>
<dbReference type="AlphaFoldDB" id="A0A1G1Y2E3"/>
<sequence length="116" mass="13330">MRHQKKGKTLDRKAASRKALLRGLANNFIIYEKMKTTKAKAKAVRPLVEKLITLAKKNDLNSRRRLIKVLYHKKAVSKALEVLGPRYLERKGGYTRIIKIGRRDGDAAEMVQIEFV</sequence>
<comment type="caution">
    <text evidence="6">The sequence shown here is derived from an EMBL/GenBank/DDBJ whole genome shotgun (WGS) entry which is preliminary data.</text>
</comment>
<dbReference type="InterPro" id="IPR000456">
    <property type="entry name" value="Ribosomal_bL17"/>
</dbReference>
<evidence type="ECO:0000313" key="6">
    <source>
        <dbReference type="EMBL" id="OGY46468.1"/>
    </source>
</evidence>
<dbReference type="GO" id="GO:0022625">
    <property type="term" value="C:cytosolic large ribosomal subunit"/>
    <property type="evidence" value="ECO:0007669"/>
    <property type="project" value="TreeGrafter"/>
</dbReference>
<comment type="subunit">
    <text evidence="4">Part of the 50S ribosomal subunit. Contacts protein L32.</text>
</comment>
<evidence type="ECO:0000313" key="7">
    <source>
        <dbReference type="Proteomes" id="UP000178240"/>
    </source>
</evidence>
<reference evidence="6 7" key="1">
    <citation type="journal article" date="2016" name="Nat. Commun.">
        <title>Thousands of microbial genomes shed light on interconnected biogeochemical processes in an aquifer system.</title>
        <authorList>
            <person name="Anantharaman K."/>
            <person name="Brown C.T."/>
            <person name="Hug L.A."/>
            <person name="Sharon I."/>
            <person name="Castelle C.J."/>
            <person name="Probst A.J."/>
            <person name="Thomas B.C."/>
            <person name="Singh A."/>
            <person name="Wilkins M.J."/>
            <person name="Karaoz U."/>
            <person name="Brodie E.L."/>
            <person name="Williams K.H."/>
            <person name="Hubbard S.S."/>
            <person name="Banfield J.F."/>
        </authorList>
    </citation>
    <scope>NUCLEOTIDE SEQUENCE [LARGE SCALE GENOMIC DNA]</scope>
</reference>
<evidence type="ECO:0000256" key="2">
    <source>
        <dbReference type="ARBA" id="ARBA00022980"/>
    </source>
</evidence>
<organism evidence="6 7">
    <name type="scientific">Candidatus Buchananbacteria bacterium RIFCSPHIGHO2_01_FULL_44_11</name>
    <dbReference type="NCBI Taxonomy" id="1797535"/>
    <lineage>
        <taxon>Bacteria</taxon>
        <taxon>Candidatus Buchananiibacteriota</taxon>
    </lineage>
</organism>
<name>A0A1G1Y2E3_9BACT</name>
<dbReference type="Pfam" id="PF01196">
    <property type="entry name" value="Ribosomal_L17"/>
    <property type="match status" value="1"/>
</dbReference>
<proteinExistence type="inferred from homology"/>